<dbReference type="SMART" id="SM00220">
    <property type="entry name" value="S_TKc"/>
    <property type="match status" value="1"/>
</dbReference>
<dbReference type="Pfam" id="PF00069">
    <property type="entry name" value="Pkinase"/>
    <property type="match status" value="1"/>
</dbReference>
<dbReference type="SMART" id="SM00100">
    <property type="entry name" value="cNMP"/>
    <property type="match status" value="1"/>
</dbReference>
<dbReference type="PANTHER" id="PTHR24348:SF68">
    <property type="entry name" value="SERINE_THREONINE-PROTEIN KINASE ATG1C"/>
    <property type="match status" value="1"/>
</dbReference>
<dbReference type="InterPro" id="IPR008271">
    <property type="entry name" value="Ser/Thr_kinase_AS"/>
</dbReference>
<evidence type="ECO:0000259" key="7">
    <source>
        <dbReference type="PROSITE" id="PS50042"/>
    </source>
</evidence>
<evidence type="ECO:0008006" key="10">
    <source>
        <dbReference type="Google" id="ProtNLM"/>
    </source>
</evidence>
<accession>A0ABP9QKC0</accession>
<proteinExistence type="predicted"/>
<dbReference type="PROSITE" id="PS50042">
    <property type="entry name" value="CNMP_BINDING_3"/>
    <property type="match status" value="1"/>
</dbReference>
<dbReference type="InterPro" id="IPR018490">
    <property type="entry name" value="cNMP-bd_dom_sf"/>
</dbReference>
<keyword evidence="4" id="KW-0142">cGMP-binding</keyword>
<dbReference type="EMBL" id="BAABLD010000008">
    <property type="protein sequence ID" value="GAA5163442.1"/>
    <property type="molecule type" value="Genomic_DNA"/>
</dbReference>
<evidence type="ECO:0000259" key="6">
    <source>
        <dbReference type="PROSITE" id="PS50011"/>
    </source>
</evidence>
<dbReference type="CDD" id="cd00038">
    <property type="entry name" value="CAP_ED"/>
    <property type="match status" value="1"/>
</dbReference>
<feature type="domain" description="Cyclic nucleotide-binding" evidence="7">
    <location>
        <begin position="297"/>
        <end position="395"/>
    </location>
</feature>
<dbReference type="RefSeq" id="WP_345532327.1">
    <property type="nucleotide sequence ID" value="NZ_BAABLD010000008.1"/>
</dbReference>
<comment type="caution">
    <text evidence="8">The sequence shown here is derived from an EMBL/GenBank/DDBJ whole genome shotgun (WGS) entry which is preliminary data.</text>
</comment>
<dbReference type="PROSITE" id="PS00107">
    <property type="entry name" value="PROTEIN_KINASE_ATP"/>
    <property type="match status" value="1"/>
</dbReference>
<dbReference type="InterPro" id="IPR000595">
    <property type="entry name" value="cNMP-bd_dom"/>
</dbReference>
<dbReference type="PROSITE" id="PS00889">
    <property type="entry name" value="CNMP_BINDING_2"/>
    <property type="match status" value="1"/>
</dbReference>
<dbReference type="PROSITE" id="PS00108">
    <property type="entry name" value="PROTEIN_KINASE_ST"/>
    <property type="match status" value="1"/>
</dbReference>
<dbReference type="SUPFAM" id="SSF56112">
    <property type="entry name" value="Protein kinase-like (PK-like)"/>
    <property type="match status" value="1"/>
</dbReference>
<dbReference type="Proteomes" id="UP001500547">
    <property type="component" value="Unassembled WGS sequence"/>
</dbReference>
<name>A0ABP9QKC0_9RHOO</name>
<keyword evidence="2 5" id="KW-0547">Nucleotide-binding</keyword>
<organism evidence="8 9">
    <name type="scientific">Viridibacterium curvum</name>
    <dbReference type="NCBI Taxonomy" id="1101404"/>
    <lineage>
        <taxon>Bacteria</taxon>
        <taxon>Pseudomonadati</taxon>
        <taxon>Pseudomonadota</taxon>
        <taxon>Betaproteobacteria</taxon>
        <taxon>Rhodocyclales</taxon>
        <taxon>Rhodocyclaceae</taxon>
        <taxon>Viridibacterium</taxon>
    </lineage>
</organism>
<dbReference type="InterPro" id="IPR014710">
    <property type="entry name" value="RmlC-like_jellyroll"/>
</dbReference>
<keyword evidence="9" id="KW-1185">Reference proteome</keyword>
<evidence type="ECO:0000256" key="3">
    <source>
        <dbReference type="ARBA" id="ARBA00022840"/>
    </source>
</evidence>
<dbReference type="PANTHER" id="PTHR24348">
    <property type="entry name" value="SERINE/THREONINE-PROTEIN KINASE UNC-51-RELATED"/>
    <property type="match status" value="1"/>
</dbReference>
<dbReference type="Gene3D" id="2.60.120.10">
    <property type="entry name" value="Jelly Rolls"/>
    <property type="match status" value="1"/>
</dbReference>
<keyword evidence="3 5" id="KW-0067">ATP-binding</keyword>
<dbReference type="SUPFAM" id="SSF51206">
    <property type="entry name" value="cAMP-binding domain-like"/>
    <property type="match status" value="1"/>
</dbReference>
<gene>
    <name evidence="8" type="ORF">GCM10025770_15560</name>
</gene>
<keyword evidence="1" id="KW-0140">cGMP</keyword>
<dbReference type="Gene3D" id="1.10.510.10">
    <property type="entry name" value="Transferase(Phosphotransferase) domain 1"/>
    <property type="match status" value="1"/>
</dbReference>
<feature type="domain" description="Protein kinase" evidence="6">
    <location>
        <begin position="7"/>
        <end position="268"/>
    </location>
</feature>
<evidence type="ECO:0000256" key="1">
    <source>
        <dbReference type="ARBA" id="ARBA00022535"/>
    </source>
</evidence>
<dbReference type="InterPro" id="IPR045269">
    <property type="entry name" value="Atg1-like"/>
</dbReference>
<evidence type="ECO:0000256" key="5">
    <source>
        <dbReference type="PROSITE-ProRule" id="PRU10141"/>
    </source>
</evidence>
<sequence>MERIGKYDILHLIGEGSTSDVFLAYDPFRQRQVAIKRIFNELLRDPVRGTAYRQQLETEAALAGKLKHPHIAETFDVVLSEQESYFVMEYVEGGTLEAFCTPDRLLPYEQLIEILFKCTRALDYAFMHGVTHRDIKPANIMLSKPDGSDVKVSDFGAALFKDADKTMVVGLGSPAYMSPEQVREQPLTHQTDIYSLGIMMFQLLTGQLPFAGSNPMSLAYMISHTETPVPSSIRPGIPAELDRIVARATHKSLAARYTSWLEFSHDLAQASRTLRLVATRPKASETQRYQILREMPFLEHFTDVEIWETLRMSDWREVSAGSLVMRRGEPGRYFALLAAGQACINLDSQRLHTLSPGECFGEMALFAGMQGTRSADVIADSDCTVIEIREEALERASPDCRNHFYRAFLSTMARRLMLTSARAVHP</sequence>
<evidence type="ECO:0000256" key="4">
    <source>
        <dbReference type="ARBA" id="ARBA00022992"/>
    </source>
</evidence>
<dbReference type="InterPro" id="IPR017441">
    <property type="entry name" value="Protein_kinase_ATP_BS"/>
</dbReference>
<dbReference type="InterPro" id="IPR011009">
    <property type="entry name" value="Kinase-like_dom_sf"/>
</dbReference>
<dbReference type="InterPro" id="IPR000719">
    <property type="entry name" value="Prot_kinase_dom"/>
</dbReference>
<dbReference type="CDD" id="cd14014">
    <property type="entry name" value="STKc_PknB_like"/>
    <property type="match status" value="1"/>
</dbReference>
<dbReference type="InterPro" id="IPR018488">
    <property type="entry name" value="cNMP-bd_CS"/>
</dbReference>
<evidence type="ECO:0000313" key="9">
    <source>
        <dbReference type="Proteomes" id="UP001500547"/>
    </source>
</evidence>
<protein>
    <recommendedName>
        <fullName evidence="10">Non-specific serine/threonine protein kinase</fullName>
    </recommendedName>
</protein>
<dbReference type="Gene3D" id="3.30.200.20">
    <property type="entry name" value="Phosphorylase Kinase, domain 1"/>
    <property type="match status" value="1"/>
</dbReference>
<evidence type="ECO:0000313" key="8">
    <source>
        <dbReference type="EMBL" id="GAA5163442.1"/>
    </source>
</evidence>
<reference evidence="9" key="1">
    <citation type="journal article" date="2019" name="Int. J. Syst. Evol. Microbiol.">
        <title>The Global Catalogue of Microorganisms (GCM) 10K type strain sequencing project: providing services to taxonomists for standard genome sequencing and annotation.</title>
        <authorList>
            <consortium name="The Broad Institute Genomics Platform"/>
            <consortium name="The Broad Institute Genome Sequencing Center for Infectious Disease"/>
            <person name="Wu L."/>
            <person name="Ma J."/>
        </authorList>
    </citation>
    <scope>NUCLEOTIDE SEQUENCE [LARGE SCALE GENOMIC DNA]</scope>
    <source>
        <strain evidence="9">JCM 18715</strain>
    </source>
</reference>
<dbReference type="Pfam" id="PF00027">
    <property type="entry name" value="cNMP_binding"/>
    <property type="match status" value="1"/>
</dbReference>
<evidence type="ECO:0000256" key="2">
    <source>
        <dbReference type="ARBA" id="ARBA00022741"/>
    </source>
</evidence>
<dbReference type="PROSITE" id="PS50011">
    <property type="entry name" value="PROTEIN_KINASE_DOM"/>
    <property type="match status" value="1"/>
</dbReference>
<feature type="binding site" evidence="5">
    <location>
        <position position="36"/>
    </location>
    <ligand>
        <name>ATP</name>
        <dbReference type="ChEBI" id="CHEBI:30616"/>
    </ligand>
</feature>